<keyword evidence="1" id="KW-0812">Transmembrane</keyword>
<evidence type="ECO:0000256" key="1">
    <source>
        <dbReference type="SAM" id="Phobius"/>
    </source>
</evidence>
<keyword evidence="1" id="KW-0472">Membrane</keyword>
<keyword evidence="1" id="KW-1133">Transmembrane helix</keyword>
<proteinExistence type="predicted"/>
<organism evidence="2 3">
    <name type="scientific">Halobacillus campisalis</name>
    <dbReference type="NCBI Taxonomy" id="435909"/>
    <lineage>
        <taxon>Bacteria</taxon>
        <taxon>Bacillati</taxon>
        <taxon>Bacillota</taxon>
        <taxon>Bacilli</taxon>
        <taxon>Bacillales</taxon>
        <taxon>Bacillaceae</taxon>
        <taxon>Halobacillus</taxon>
    </lineage>
</organism>
<reference evidence="3" key="1">
    <citation type="journal article" date="2019" name="Int. J. Syst. Evol. Microbiol.">
        <title>The Global Catalogue of Microorganisms (GCM) 10K type strain sequencing project: providing services to taxonomists for standard genome sequencing and annotation.</title>
        <authorList>
            <consortium name="The Broad Institute Genomics Platform"/>
            <consortium name="The Broad Institute Genome Sequencing Center for Infectious Disease"/>
            <person name="Wu L."/>
            <person name="Ma J."/>
        </authorList>
    </citation>
    <scope>NUCLEOTIDE SEQUENCE [LARGE SCALE GENOMIC DNA]</scope>
    <source>
        <strain evidence="3">CCUG 73951</strain>
    </source>
</reference>
<keyword evidence="3" id="KW-1185">Reference proteome</keyword>
<sequence>MNKETLLKIIGTPVLVFFGMWIAELIFNFDMEPTGKVVYFISTTILLYILTFTNFIKKHDKDK</sequence>
<feature type="transmembrane region" description="Helical" evidence="1">
    <location>
        <begin position="12"/>
        <end position="31"/>
    </location>
</feature>
<dbReference type="RefSeq" id="WP_289215577.1">
    <property type="nucleotide sequence ID" value="NZ_JAPVRC010000003.1"/>
</dbReference>
<dbReference type="Proteomes" id="UP001596494">
    <property type="component" value="Unassembled WGS sequence"/>
</dbReference>
<evidence type="ECO:0008006" key="4">
    <source>
        <dbReference type="Google" id="ProtNLM"/>
    </source>
</evidence>
<evidence type="ECO:0000313" key="2">
    <source>
        <dbReference type="EMBL" id="MFC7319803.1"/>
    </source>
</evidence>
<gene>
    <name evidence="2" type="ORF">ACFQMN_02740</name>
</gene>
<feature type="transmembrane region" description="Helical" evidence="1">
    <location>
        <begin position="37"/>
        <end position="56"/>
    </location>
</feature>
<name>A0ABW2K0V1_9BACI</name>
<dbReference type="EMBL" id="JBHTBY010000001">
    <property type="protein sequence ID" value="MFC7319803.1"/>
    <property type="molecule type" value="Genomic_DNA"/>
</dbReference>
<comment type="caution">
    <text evidence="2">The sequence shown here is derived from an EMBL/GenBank/DDBJ whole genome shotgun (WGS) entry which is preliminary data.</text>
</comment>
<protein>
    <recommendedName>
        <fullName evidence="4">Group-specific protein</fullName>
    </recommendedName>
</protein>
<accession>A0ABW2K0V1</accession>
<evidence type="ECO:0000313" key="3">
    <source>
        <dbReference type="Proteomes" id="UP001596494"/>
    </source>
</evidence>